<dbReference type="Gene3D" id="3.40.50.300">
    <property type="entry name" value="P-loop containing nucleotide triphosphate hydrolases"/>
    <property type="match status" value="1"/>
</dbReference>
<dbReference type="GO" id="GO:0006355">
    <property type="term" value="P:regulation of DNA-templated transcription"/>
    <property type="evidence" value="ECO:0007669"/>
    <property type="project" value="InterPro"/>
</dbReference>
<dbReference type="SUPFAM" id="SSF52540">
    <property type="entry name" value="P-loop containing nucleoside triphosphate hydrolases"/>
    <property type="match status" value="1"/>
</dbReference>
<name>A0A0N8GKR2_9CHLR</name>
<keyword evidence="6" id="KW-1185">Reference proteome</keyword>
<feature type="domain" description="HTH luxR-type" evidence="4">
    <location>
        <begin position="797"/>
        <end position="862"/>
    </location>
</feature>
<dbReference type="PANTHER" id="PTHR44688:SF16">
    <property type="entry name" value="DNA-BINDING TRANSCRIPTIONAL ACTIVATOR DEVR_DOSR"/>
    <property type="match status" value="1"/>
</dbReference>
<evidence type="ECO:0000256" key="1">
    <source>
        <dbReference type="ARBA" id="ARBA00023015"/>
    </source>
</evidence>
<dbReference type="EMBL" id="LGCK01000014">
    <property type="protein sequence ID" value="KPL70410.1"/>
    <property type="molecule type" value="Genomic_DNA"/>
</dbReference>
<dbReference type="PROSITE" id="PS50043">
    <property type="entry name" value="HTH_LUXR_2"/>
    <property type="match status" value="1"/>
</dbReference>
<protein>
    <recommendedName>
        <fullName evidence="4">HTH luxR-type domain-containing protein</fullName>
    </recommendedName>
</protein>
<accession>A0A0N8GKR2</accession>
<dbReference type="InterPro" id="IPR016032">
    <property type="entry name" value="Sig_transdc_resp-reg_C-effctor"/>
</dbReference>
<keyword evidence="1" id="KW-0805">Transcription regulation</keyword>
<dbReference type="SUPFAM" id="SSF48452">
    <property type="entry name" value="TPR-like"/>
    <property type="match status" value="1"/>
</dbReference>
<dbReference type="SMART" id="SM00421">
    <property type="entry name" value="HTH_LUXR"/>
    <property type="match status" value="1"/>
</dbReference>
<dbReference type="Pfam" id="PF00196">
    <property type="entry name" value="GerE"/>
    <property type="match status" value="1"/>
</dbReference>
<dbReference type="PRINTS" id="PR00038">
    <property type="entry name" value="HTHLUXR"/>
</dbReference>
<dbReference type="InterPro" id="IPR027417">
    <property type="entry name" value="P-loop_NTPase"/>
</dbReference>
<reference evidence="5 6" key="1">
    <citation type="submission" date="2015-07" db="EMBL/GenBank/DDBJ databases">
        <title>Genome sequence of Leptolinea tardivitalis DSM 16556.</title>
        <authorList>
            <person name="Hemp J."/>
            <person name="Ward L.M."/>
            <person name="Pace L.A."/>
            <person name="Fischer W.W."/>
        </authorList>
    </citation>
    <scope>NUCLEOTIDE SEQUENCE [LARGE SCALE GENOMIC DNA]</scope>
    <source>
        <strain evidence="5 6">YMTK-2</strain>
    </source>
</reference>
<keyword evidence="3" id="KW-0804">Transcription</keyword>
<evidence type="ECO:0000313" key="6">
    <source>
        <dbReference type="Proteomes" id="UP000050430"/>
    </source>
</evidence>
<dbReference type="Proteomes" id="UP000050430">
    <property type="component" value="Unassembled WGS sequence"/>
</dbReference>
<gene>
    <name evidence="5" type="ORF">ADM99_14750</name>
</gene>
<dbReference type="STRING" id="229920.ADM99_14750"/>
<evidence type="ECO:0000313" key="5">
    <source>
        <dbReference type="EMBL" id="KPL70410.1"/>
    </source>
</evidence>
<dbReference type="Gene3D" id="1.10.10.10">
    <property type="entry name" value="Winged helix-like DNA-binding domain superfamily/Winged helix DNA-binding domain"/>
    <property type="match status" value="1"/>
</dbReference>
<dbReference type="Gene3D" id="1.25.40.10">
    <property type="entry name" value="Tetratricopeptide repeat domain"/>
    <property type="match status" value="1"/>
</dbReference>
<keyword evidence="2" id="KW-0238">DNA-binding</keyword>
<dbReference type="GO" id="GO:0003677">
    <property type="term" value="F:DNA binding"/>
    <property type="evidence" value="ECO:0007669"/>
    <property type="project" value="UniProtKB-KW"/>
</dbReference>
<dbReference type="InterPro" id="IPR041617">
    <property type="entry name" value="TPR_MalT"/>
</dbReference>
<dbReference type="Pfam" id="PF25873">
    <property type="entry name" value="WHD_MalT"/>
    <property type="match status" value="1"/>
</dbReference>
<dbReference type="RefSeq" id="WP_062422289.1">
    <property type="nucleotide sequence ID" value="NZ_BBYA01000010.1"/>
</dbReference>
<dbReference type="InterPro" id="IPR059106">
    <property type="entry name" value="WHD_MalT"/>
</dbReference>
<dbReference type="SUPFAM" id="SSF46894">
    <property type="entry name" value="C-terminal effector domain of the bipartite response regulators"/>
    <property type="match status" value="1"/>
</dbReference>
<comment type="caution">
    <text evidence="5">The sequence shown here is derived from an EMBL/GenBank/DDBJ whole genome shotgun (WGS) entry which is preliminary data.</text>
</comment>
<dbReference type="OrthoDB" id="1137593at2"/>
<evidence type="ECO:0000256" key="3">
    <source>
        <dbReference type="ARBA" id="ARBA00023163"/>
    </source>
</evidence>
<dbReference type="InterPro" id="IPR011990">
    <property type="entry name" value="TPR-like_helical_dom_sf"/>
</dbReference>
<sequence>MNNTNAIVLLRSKLCPPFKKKDEIERPRLSDAISSLFFYPLILVSAPTGYGKTTLLSTFFFQNREHCVWLSLDERDNDPVCFWKAFIASIGQIFPEVQPDLTLILPGMGIETLTGGLDIILNQLSTDYNSLILILDNFQHIENPAILNGLDYLIQHAPPQFHLVISTQKNPALSLNRLKTKNQLFEITTRDLAFSENEVYKLLKDQCFSENIDDLVTQIMAVSKGWPAGIRLLIHALQQSPDFHNSLNKSQEVAIDFLTEEVLHPLDRELTDFAKEVSVLDSFTSESATALTGRKNVQQIIRQMQESNLFLEQSGDQYQFHPFFREAVNRNRPADLTIMLHKKAADWYSATHDLDKAIQHALKAQDWLLGINLILQISKEKLCNGEIHTLESWLLAIPEEFRNQNFSLQVLLGWVWFILGKIPETMALFPVLEQTEPVGDSPDVGLWYGLQCQLALLHENNLLALKLAQKALEQIPQDLSFFRGLILHSLGSAQQALADSNGAIHAFTESVETNLYTGNKLIAIFSLVSLGLELNEQVRLSEARLVCEEKLDEIIPPEKQSDPLTGLVDLLFTRFYWETNELQEAEKFLSSSAMKLDQLGIPGFQISCEMIRVYLLMAQEKYSEALQLANRYRLRTQSQEYIGYHQIFSMLRAEIYLRMGRMADVANWLEKASLSSSPWDDPAREMEYLLRARYLLETGSLDDCEHQLQVLEIFGRKTSHLRLTAAILLTRAVLEWKKGDLGAVQHFLEESLTIVGSERYIRLFLDFGGPLMGLLAQLPKAPREIRYLFKPPGDKILSHTVEILTSRELDVLRLMAENCTNREIASTLVLSNETVKVHVKHIFQKLSVSDRRQAVRQARKLNLI</sequence>
<dbReference type="PANTHER" id="PTHR44688">
    <property type="entry name" value="DNA-BINDING TRANSCRIPTIONAL ACTIVATOR DEVR_DOSR"/>
    <property type="match status" value="1"/>
</dbReference>
<organism evidence="5 6">
    <name type="scientific">Leptolinea tardivitalis</name>
    <dbReference type="NCBI Taxonomy" id="229920"/>
    <lineage>
        <taxon>Bacteria</taxon>
        <taxon>Bacillati</taxon>
        <taxon>Chloroflexota</taxon>
        <taxon>Anaerolineae</taxon>
        <taxon>Anaerolineales</taxon>
        <taxon>Anaerolineaceae</taxon>
        <taxon>Leptolinea</taxon>
    </lineage>
</organism>
<dbReference type="CDD" id="cd06170">
    <property type="entry name" value="LuxR_C_like"/>
    <property type="match status" value="1"/>
</dbReference>
<dbReference type="InterPro" id="IPR036388">
    <property type="entry name" value="WH-like_DNA-bd_sf"/>
</dbReference>
<dbReference type="Pfam" id="PF17874">
    <property type="entry name" value="TPR_MalT"/>
    <property type="match status" value="1"/>
</dbReference>
<dbReference type="InterPro" id="IPR000792">
    <property type="entry name" value="Tscrpt_reg_LuxR_C"/>
</dbReference>
<proteinExistence type="predicted"/>
<dbReference type="AlphaFoldDB" id="A0A0N8GKR2"/>
<evidence type="ECO:0000256" key="2">
    <source>
        <dbReference type="ARBA" id="ARBA00023125"/>
    </source>
</evidence>
<evidence type="ECO:0000259" key="4">
    <source>
        <dbReference type="PROSITE" id="PS50043"/>
    </source>
</evidence>